<keyword evidence="3" id="KW-0201">Cytochrome c-type biogenesis</keyword>
<evidence type="ECO:0000256" key="6">
    <source>
        <dbReference type="SAM" id="Phobius"/>
    </source>
</evidence>
<organism evidence="8 9">
    <name type="scientific">Salinihabitans flavidus</name>
    <dbReference type="NCBI Taxonomy" id="569882"/>
    <lineage>
        <taxon>Bacteria</taxon>
        <taxon>Pseudomonadati</taxon>
        <taxon>Pseudomonadota</taxon>
        <taxon>Alphaproteobacteria</taxon>
        <taxon>Rhodobacterales</taxon>
        <taxon>Roseobacteraceae</taxon>
        <taxon>Salinihabitans</taxon>
    </lineage>
</organism>
<dbReference type="InterPro" id="IPR013766">
    <property type="entry name" value="Thioredoxin_domain"/>
</dbReference>
<dbReference type="GO" id="GO:0017004">
    <property type="term" value="P:cytochrome complex assembly"/>
    <property type="evidence" value="ECO:0007669"/>
    <property type="project" value="UniProtKB-KW"/>
</dbReference>
<dbReference type="PANTHER" id="PTHR42852">
    <property type="entry name" value="THIOL:DISULFIDE INTERCHANGE PROTEIN DSBE"/>
    <property type="match status" value="1"/>
</dbReference>
<keyword evidence="5" id="KW-0676">Redox-active center</keyword>
<evidence type="ECO:0000313" key="8">
    <source>
        <dbReference type="EMBL" id="SEO67987.1"/>
    </source>
</evidence>
<dbReference type="InterPro" id="IPR013740">
    <property type="entry name" value="Redoxin"/>
</dbReference>
<dbReference type="Proteomes" id="UP000198893">
    <property type="component" value="Unassembled WGS sequence"/>
</dbReference>
<dbReference type="PROSITE" id="PS51352">
    <property type="entry name" value="THIOREDOXIN_2"/>
    <property type="match status" value="1"/>
</dbReference>
<dbReference type="NCBIfam" id="TIGR00385">
    <property type="entry name" value="dsbE"/>
    <property type="match status" value="1"/>
</dbReference>
<sequence>MKRINPLMILPPAIFLLLAALFFFGMKRDNPDELPSALTGREVPAVQVTALGDKPMFDDAALRDGRVKLLNFWASWCAPCRVEHPNLDALAREGLPIYGVNYKDKPGNALGFLAELGDPYTAVGADTAGRMALDWGVYGVPETYLIDARGRIVLRIAGPVTEREIENRLRPALDTLGWQADQSLSN</sequence>
<dbReference type="InterPro" id="IPR036249">
    <property type="entry name" value="Thioredoxin-like_sf"/>
</dbReference>
<keyword evidence="6" id="KW-0472">Membrane</keyword>
<dbReference type="Pfam" id="PF08534">
    <property type="entry name" value="Redoxin"/>
    <property type="match status" value="1"/>
</dbReference>
<dbReference type="Gene3D" id="3.40.30.10">
    <property type="entry name" value="Glutaredoxin"/>
    <property type="match status" value="1"/>
</dbReference>
<dbReference type="GO" id="GO:0015036">
    <property type="term" value="F:disulfide oxidoreductase activity"/>
    <property type="evidence" value="ECO:0007669"/>
    <property type="project" value="InterPro"/>
</dbReference>
<dbReference type="STRING" id="569882.SAMN04490248_10962"/>
<evidence type="ECO:0000256" key="3">
    <source>
        <dbReference type="ARBA" id="ARBA00022748"/>
    </source>
</evidence>
<dbReference type="InterPro" id="IPR017937">
    <property type="entry name" value="Thioredoxin_CS"/>
</dbReference>
<keyword evidence="9" id="KW-1185">Reference proteome</keyword>
<name>A0A1H8RNX1_9RHOB</name>
<evidence type="ECO:0000256" key="4">
    <source>
        <dbReference type="ARBA" id="ARBA00023157"/>
    </source>
</evidence>
<dbReference type="CDD" id="cd03010">
    <property type="entry name" value="TlpA_like_DsbE"/>
    <property type="match status" value="1"/>
</dbReference>
<dbReference type="PROSITE" id="PS00194">
    <property type="entry name" value="THIOREDOXIN_1"/>
    <property type="match status" value="1"/>
</dbReference>
<gene>
    <name evidence="8" type="ORF">SAMN04490248_10962</name>
</gene>
<dbReference type="EMBL" id="FODS01000009">
    <property type="protein sequence ID" value="SEO67987.1"/>
    <property type="molecule type" value="Genomic_DNA"/>
</dbReference>
<dbReference type="InterPro" id="IPR050553">
    <property type="entry name" value="Thioredoxin_ResA/DsbE_sf"/>
</dbReference>
<accession>A0A1H8RNX1</accession>
<proteinExistence type="inferred from homology"/>
<feature type="transmembrane region" description="Helical" evidence="6">
    <location>
        <begin position="7"/>
        <end position="26"/>
    </location>
</feature>
<dbReference type="InterPro" id="IPR004799">
    <property type="entry name" value="Periplasmic_diS_OxRdtase_DsbE"/>
</dbReference>
<evidence type="ECO:0000256" key="1">
    <source>
        <dbReference type="ARBA" id="ARBA00004196"/>
    </source>
</evidence>
<keyword evidence="4" id="KW-1015">Disulfide bond</keyword>
<dbReference type="OrthoDB" id="9799347at2"/>
<evidence type="ECO:0000313" key="9">
    <source>
        <dbReference type="Proteomes" id="UP000198893"/>
    </source>
</evidence>
<dbReference type="GO" id="GO:0030288">
    <property type="term" value="C:outer membrane-bounded periplasmic space"/>
    <property type="evidence" value="ECO:0007669"/>
    <property type="project" value="InterPro"/>
</dbReference>
<comment type="similarity">
    <text evidence="2">Belongs to the thioredoxin family. DsbE subfamily.</text>
</comment>
<evidence type="ECO:0000256" key="5">
    <source>
        <dbReference type="ARBA" id="ARBA00023284"/>
    </source>
</evidence>
<comment type="subcellular location">
    <subcellularLocation>
        <location evidence="1">Cell envelope</location>
    </subcellularLocation>
</comment>
<reference evidence="8 9" key="1">
    <citation type="submission" date="2016-10" db="EMBL/GenBank/DDBJ databases">
        <authorList>
            <person name="de Groot N.N."/>
        </authorList>
    </citation>
    <scope>NUCLEOTIDE SEQUENCE [LARGE SCALE GENOMIC DNA]</scope>
    <source>
        <strain evidence="8 9">DSM 27842</strain>
    </source>
</reference>
<evidence type="ECO:0000256" key="2">
    <source>
        <dbReference type="ARBA" id="ARBA00007758"/>
    </source>
</evidence>
<keyword evidence="6" id="KW-0812">Transmembrane</keyword>
<dbReference type="SUPFAM" id="SSF52833">
    <property type="entry name" value="Thioredoxin-like"/>
    <property type="match status" value="1"/>
</dbReference>
<evidence type="ECO:0000259" key="7">
    <source>
        <dbReference type="PROSITE" id="PS51352"/>
    </source>
</evidence>
<dbReference type="RefSeq" id="WP_093117780.1">
    <property type="nucleotide sequence ID" value="NZ_FODS01000009.1"/>
</dbReference>
<protein>
    <submittedName>
        <fullName evidence="8">Cytochrome c biogenesis protein CcmG, thiol:disulfide interchange protein DsbE</fullName>
    </submittedName>
</protein>
<dbReference type="AlphaFoldDB" id="A0A1H8RNX1"/>
<dbReference type="PANTHER" id="PTHR42852:SF6">
    <property type="entry name" value="THIOL:DISULFIDE INTERCHANGE PROTEIN DSBE"/>
    <property type="match status" value="1"/>
</dbReference>
<feature type="domain" description="Thioredoxin" evidence="7">
    <location>
        <begin position="37"/>
        <end position="174"/>
    </location>
</feature>
<keyword evidence="6" id="KW-1133">Transmembrane helix</keyword>